<comment type="caution">
    <text evidence="1">The sequence shown here is derived from an EMBL/GenBank/DDBJ whole genome shotgun (WGS) entry which is preliminary data.</text>
</comment>
<dbReference type="EMBL" id="AZBU02000009">
    <property type="protein sequence ID" value="TKR64954.1"/>
    <property type="molecule type" value="Genomic_DNA"/>
</dbReference>
<keyword evidence="2" id="KW-1185">Reference proteome</keyword>
<organism evidence="1 2">
    <name type="scientific">Steinernema carpocapsae</name>
    <name type="common">Entomopathogenic nematode</name>
    <dbReference type="NCBI Taxonomy" id="34508"/>
    <lineage>
        <taxon>Eukaryota</taxon>
        <taxon>Metazoa</taxon>
        <taxon>Ecdysozoa</taxon>
        <taxon>Nematoda</taxon>
        <taxon>Chromadorea</taxon>
        <taxon>Rhabditida</taxon>
        <taxon>Tylenchina</taxon>
        <taxon>Panagrolaimomorpha</taxon>
        <taxon>Strongyloidoidea</taxon>
        <taxon>Steinernematidae</taxon>
        <taxon>Steinernema</taxon>
    </lineage>
</organism>
<protein>
    <recommendedName>
        <fullName evidence="3">F-box domain-containing protein</fullName>
    </recommendedName>
</protein>
<dbReference type="AlphaFoldDB" id="A0A4U5M7T1"/>
<evidence type="ECO:0008006" key="3">
    <source>
        <dbReference type="Google" id="ProtNLM"/>
    </source>
</evidence>
<name>A0A4U5M7T1_STECR</name>
<evidence type="ECO:0000313" key="2">
    <source>
        <dbReference type="Proteomes" id="UP000298663"/>
    </source>
</evidence>
<proteinExistence type="predicted"/>
<accession>A0A4U5M7T1</accession>
<reference evidence="1 2" key="2">
    <citation type="journal article" date="2019" name="G3 (Bethesda)">
        <title>Hybrid Assembly of the Genome of the Entomopathogenic Nematode Steinernema carpocapsae Identifies the X-Chromosome.</title>
        <authorList>
            <person name="Serra L."/>
            <person name="Macchietto M."/>
            <person name="Macias-Munoz A."/>
            <person name="McGill C.J."/>
            <person name="Rodriguez I.M."/>
            <person name="Rodriguez B."/>
            <person name="Murad R."/>
            <person name="Mortazavi A."/>
        </authorList>
    </citation>
    <scope>NUCLEOTIDE SEQUENCE [LARGE SCALE GENOMIC DNA]</scope>
    <source>
        <strain evidence="1 2">ALL</strain>
    </source>
</reference>
<gene>
    <name evidence="1" type="ORF">L596_025423</name>
</gene>
<reference evidence="1 2" key="1">
    <citation type="journal article" date="2015" name="Genome Biol.">
        <title>Comparative genomics of Steinernema reveals deeply conserved gene regulatory networks.</title>
        <authorList>
            <person name="Dillman A.R."/>
            <person name="Macchietto M."/>
            <person name="Porter C.F."/>
            <person name="Rogers A."/>
            <person name="Williams B."/>
            <person name="Antoshechkin I."/>
            <person name="Lee M.M."/>
            <person name="Goodwin Z."/>
            <person name="Lu X."/>
            <person name="Lewis E.E."/>
            <person name="Goodrich-Blair H."/>
            <person name="Stock S.P."/>
            <person name="Adams B.J."/>
            <person name="Sternberg P.W."/>
            <person name="Mortazavi A."/>
        </authorList>
    </citation>
    <scope>NUCLEOTIDE SEQUENCE [LARGE SCALE GENOMIC DNA]</scope>
    <source>
        <strain evidence="1 2">ALL</strain>
    </source>
</reference>
<dbReference type="Proteomes" id="UP000298663">
    <property type="component" value="Unassembled WGS sequence"/>
</dbReference>
<evidence type="ECO:0000313" key="1">
    <source>
        <dbReference type="EMBL" id="TKR64954.1"/>
    </source>
</evidence>
<sequence>MNYVPAVFKEGVFSQLSSESLTSVTELTGPISSLADLSLSRRFTCEIIQYKSMSTITKELVTTPGSTSSQLNYRRGLYASLNLTIMAASDLNPNVIQKISEFHDLVREFSVLLHPDIGDMLSLATLNKLVKWNITDLRLVGYTSNFDFSFFEKSNAKDTLRSLTLVDPDHCQSLDTILPFFKWLQFQKLEIFVLRSDLLNKVLQFWSLDDNAKLLYGKRMEFTREFDNKQTALNLFKKASETFDRNWRSGTVTHRDKKHKIRFVSARKVDSYWKKRTFKHSLQFS</sequence>